<reference evidence="2 3" key="1">
    <citation type="submission" date="2023-09" db="EMBL/GenBank/DDBJ databases">
        <title>Novel taxa isolated from Blanes Bay.</title>
        <authorList>
            <person name="Rey-Velasco X."/>
            <person name="Lucena T."/>
        </authorList>
    </citation>
    <scope>NUCLEOTIDE SEQUENCE [LARGE SCALE GENOMIC DNA]</scope>
    <source>
        <strain evidence="2 3">S334</strain>
    </source>
</reference>
<gene>
    <name evidence="2" type="ORF">RQM65_02210</name>
</gene>
<dbReference type="PROSITE" id="PS51257">
    <property type="entry name" value="PROKAR_LIPOPROTEIN"/>
    <property type="match status" value="1"/>
</dbReference>
<name>A0ABU3L2F8_9FLAO</name>
<dbReference type="Proteomes" id="UP001250656">
    <property type="component" value="Unassembled WGS sequence"/>
</dbReference>
<dbReference type="RefSeq" id="WP_314012416.1">
    <property type="nucleotide sequence ID" value="NZ_JAVTTP010000001.1"/>
</dbReference>
<proteinExistence type="predicted"/>
<sequence length="202" mass="22174">MRRTKILPVIALAGLFSFTGCKEASKSDKKVETVGSPSKDYAEIGMEYAVSTKAALGKNLVGAIQEKGTLGALEFCNIQAMPLTDSMAVAHKAIIKRVSDKPRNPNNQANAKELEYIEAFKSTVASGKKVEPIVNQENDQVDFYYPITTNTMCLQCHGKPEEQIEPATMAKLQDLYPEDQAIGYTENEVRGIWAIVVEGNKE</sequence>
<comment type="caution">
    <text evidence="2">The sequence shown here is derived from an EMBL/GenBank/DDBJ whole genome shotgun (WGS) entry which is preliminary data.</text>
</comment>
<feature type="domain" description="Tll0287-like" evidence="1">
    <location>
        <begin position="64"/>
        <end position="197"/>
    </location>
</feature>
<dbReference type="Pfam" id="PF11845">
    <property type="entry name" value="Tll0287-like"/>
    <property type="match status" value="1"/>
</dbReference>
<accession>A0ABU3L2F8</accession>
<organism evidence="2 3">
    <name type="scientific">Pricia mediterranea</name>
    <dbReference type="NCBI Taxonomy" id="3076079"/>
    <lineage>
        <taxon>Bacteria</taxon>
        <taxon>Pseudomonadati</taxon>
        <taxon>Bacteroidota</taxon>
        <taxon>Flavobacteriia</taxon>
        <taxon>Flavobacteriales</taxon>
        <taxon>Flavobacteriaceae</taxon>
        <taxon>Pricia</taxon>
    </lineage>
</organism>
<evidence type="ECO:0000313" key="2">
    <source>
        <dbReference type="EMBL" id="MDT7827476.1"/>
    </source>
</evidence>
<dbReference type="InterPro" id="IPR021796">
    <property type="entry name" value="Tll0287-like_dom"/>
</dbReference>
<keyword evidence="3" id="KW-1185">Reference proteome</keyword>
<protein>
    <submittedName>
        <fullName evidence="2">DUF3365 domain-containing protein</fullName>
    </submittedName>
</protein>
<evidence type="ECO:0000259" key="1">
    <source>
        <dbReference type="Pfam" id="PF11845"/>
    </source>
</evidence>
<dbReference type="EMBL" id="JAVTTP010000001">
    <property type="protein sequence ID" value="MDT7827476.1"/>
    <property type="molecule type" value="Genomic_DNA"/>
</dbReference>
<evidence type="ECO:0000313" key="3">
    <source>
        <dbReference type="Proteomes" id="UP001250656"/>
    </source>
</evidence>